<feature type="region of interest" description="Disordered" evidence="1">
    <location>
        <begin position="1"/>
        <end position="39"/>
    </location>
</feature>
<evidence type="ECO:0000313" key="2">
    <source>
        <dbReference type="EMBL" id="GAA5798177.1"/>
    </source>
</evidence>
<comment type="caution">
    <text evidence="2">The sequence shown here is derived from an EMBL/GenBank/DDBJ whole genome shotgun (WGS) entry which is preliminary data.</text>
</comment>
<reference evidence="2 3" key="1">
    <citation type="submission" date="2024-04" db="EMBL/GenBank/DDBJ databases">
        <title>genome sequences of Mucor flavus KT1a and Helicostylum pulchrum KT1b strains isolation_sourced from the surface of a dry-aged beef.</title>
        <authorList>
            <person name="Toyotome T."/>
            <person name="Hosono M."/>
            <person name="Torimaru M."/>
            <person name="Fukuda K."/>
            <person name="Mikami N."/>
        </authorList>
    </citation>
    <scope>NUCLEOTIDE SEQUENCE [LARGE SCALE GENOMIC DNA]</scope>
    <source>
        <strain evidence="2 3">KT1b</strain>
    </source>
</reference>
<protein>
    <submittedName>
        <fullName evidence="2">Uncharacterized protein</fullName>
    </submittedName>
</protein>
<keyword evidence="3" id="KW-1185">Reference proteome</keyword>
<dbReference type="EMBL" id="BAABUJ010000009">
    <property type="protein sequence ID" value="GAA5798177.1"/>
    <property type="molecule type" value="Genomic_DNA"/>
</dbReference>
<sequence length="182" mass="20321">MLSEPAMSKRSWEREAVPPLSWGKNEGRSLESNGRRERKTVGAKVDTLFKAGRYEVGCSEVGKDDVLPIDDKYLDDGVSKPPKTLRYMLCQLVEENPGMINKLNTIGFLMMGPTSAKPRPGCAKVLAERDERHLTLSVRREAFELLGIHQQTLASITGNFGLNTLRKLLEDAENYSAKSLKL</sequence>
<evidence type="ECO:0000313" key="3">
    <source>
        <dbReference type="Proteomes" id="UP001476247"/>
    </source>
</evidence>
<gene>
    <name evidence="2" type="ORF">HPULCUR_003577</name>
</gene>
<dbReference type="Proteomes" id="UP001476247">
    <property type="component" value="Unassembled WGS sequence"/>
</dbReference>
<name>A0ABP9XTS9_9FUNG</name>
<feature type="compositionally biased region" description="Basic and acidic residues" evidence="1">
    <location>
        <begin position="25"/>
        <end position="35"/>
    </location>
</feature>
<evidence type="ECO:0000256" key="1">
    <source>
        <dbReference type="SAM" id="MobiDB-lite"/>
    </source>
</evidence>
<proteinExistence type="predicted"/>
<accession>A0ABP9XTS9</accession>
<organism evidence="2 3">
    <name type="scientific">Helicostylum pulchrum</name>
    <dbReference type="NCBI Taxonomy" id="562976"/>
    <lineage>
        <taxon>Eukaryota</taxon>
        <taxon>Fungi</taxon>
        <taxon>Fungi incertae sedis</taxon>
        <taxon>Mucoromycota</taxon>
        <taxon>Mucoromycotina</taxon>
        <taxon>Mucoromycetes</taxon>
        <taxon>Mucorales</taxon>
        <taxon>Mucorineae</taxon>
        <taxon>Mucoraceae</taxon>
        <taxon>Helicostylum</taxon>
    </lineage>
</organism>